<dbReference type="GO" id="GO:0010125">
    <property type="term" value="P:mycothiol biosynthetic process"/>
    <property type="evidence" value="ECO:0007669"/>
    <property type="project" value="UniProtKB-UniRule"/>
</dbReference>
<name>A0A542YRP5_9MICO</name>
<gene>
    <name evidence="5" type="ORF">FB467_1893</name>
</gene>
<dbReference type="InterPro" id="IPR017810">
    <property type="entry name" value="Mycothiol_biosynthesis_MshB"/>
</dbReference>
<protein>
    <recommendedName>
        <fullName evidence="4">N-acetyl-1-D-myo-inositol-2-amino-2-deoxy-alpha-D-glucopyranoside deacetylase</fullName>
        <ecNumber evidence="4">3.5.1.103</ecNumber>
    </recommendedName>
</protein>
<evidence type="ECO:0000313" key="6">
    <source>
        <dbReference type="Proteomes" id="UP000319516"/>
    </source>
</evidence>
<sequence length="316" mass="34601">MTEDQRPLPPPSAPDRRLMLVHAHPDDESSTTGATMARYASEGAGVTLVTCTLGELGEVVSPDLVHLAADREDALAPRRLEELGTAMAALGVTDFVRLGGDGRWRDSGMAYDPQRGVVPAPDPHEGSFWRADLLEAANELVALIRDRRPHVLITYDENGHYGHPDHIQAHRVATYAVALAAVPSHRPDLGAAWGVQRTLWTAMAETMVRTMIQAARDAGETDEFFDSFDLSSDEPPMLSVRDEHIDVRIDGYPYAAQRFAALRAHQSQIRPDEFFFKLEGAPPGLLWEESYRYASGVPLAGPVDDVFAGLPLDGDD</sequence>
<comment type="caution">
    <text evidence="5">The sequence shown here is derived from an EMBL/GenBank/DDBJ whole genome shotgun (WGS) entry which is preliminary data.</text>
</comment>
<reference evidence="5 6" key="1">
    <citation type="submission" date="2019-06" db="EMBL/GenBank/DDBJ databases">
        <title>Sequencing the genomes of 1000 actinobacteria strains.</title>
        <authorList>
            <person name="Klenk H.-P."/>
        </authorList>
    </citation>
    <scope>NUCLEOTIDE SEQUENCE [LARGE SCALE GENOMIC DNA]</scope>
    <source>
        <strain evidence="5 6">DSM 12335</strain>
    </source>
</reference>
<dbReference type="GO" id="GO:0046872">
    <property type="term" value="F:metal ion binding"/>
    <property type="evidence" value="ECO:0007669"/>
    <property type="project" value="UniProtKB-KW"/>
</dbReference>
<evidence type="ECO:0000256" key="4">
    <source>
        <dbReference type="NCBIfam" id="TIGR03445"/>
    </source>
</evidence>
<dbReference type="InterPro" id="IPR003737">
    <property type="entry name" value="GlcNAc_PI_deacetylase-related"/>
</dbReference>
<dbReference type="GO" id="GO:0035595">
    <property type="term" value="F:N-acetylglucosaminylinositol deacetylase activity"/>
    <property type="evidence" value="ECO:0007669"/>
    <property type="project" value="UniProtKB-EC"/>
</dbReference>
<proteinExistence type="predicted"/>
<dbReference type="PANTHER" id="PTHR12993">
    <property type="entry name" value="N-ACETYLGLUCOSAMINYL-PHOSPHATIDYLINOSITOL DE-N-ACETYLASE-RELATED"/>
    <property type="match status" value="1"/>
</dbReference>
<keyword evidence="3" id="KW-0862">Zinc</keyword>
<dbReference type="Proteomes" id="UP000319516">
    <property type="component" value="Unassembled WGS sequence"/>
</dbReference>
<organism evidence="5 6">
    <name type="scientific">Ornithinicoccus hortensis</name>
    <dbReference type="NCBI Taxonomy" id="82346"/>
    <lineage>
        <taxon>Bacteria</taxon>
        <taxon>Bacillati</taxon>
        <taxon>Actinomycetota</taxon>
        <taxon>Actinomycetes</taxon>
        <taxon>Micrococcales</taxon>
        <taxon>Intrasporangiaceae</taxon>
        <taxon>Ornithinicoccus</taxon>
    </lineage>
</organism>
<keyword evidence="6" id="KW-1185">Reference proteome</keyword>
<dbReference type="EC" id="3.5.1.103" evidence="4"/>
<evidence type="ECO:0000313" key="5">
    <source>
        <dbReference type="EMBL" id="TQL50776.1"/>
    </source>
</evidence>
<dbReference type="EMBL" id="VFOP01000001">
    <property type="protein sequence ID" value="TQL50776.1"/>
    <property type="molecule type" value="Genomic_DNA"/>
</dbReference>
<evidence type="ECO:0000256" key="3">
    <source>
        <dbReference type="ARBA" id="ARBA00022833"/>
    </source>
</evidence>
<dbReference type="RefSeq" id="WP_211350583.1">
    <property type="nucleotide sequence ID" value="NZ_BAAAIK010000002.1"/>
</dbReference>
<evidence type="ECO:0000256" key="2">
    <source>
        <dbReference type="ARBA" id="ARBA00022801"/>
    </source>
</evidence>
<dbReference type="AlphaFoldDB" id="A0A542YRP5"/>
<accession>A0A542YRP5</accession>
<keyword evidence="1" id="KW-0479">Metal-binding</keyword>
<dbReference type="InterPro" id="IPR024078">
    <property type="entry name" value="LmbE-like_dom_sf"/>
</dbReference>
<keyword evidence="2" id="KW-0378">Hydrolase</keyword>
<dbReference type="NCBIfam" id="TIGR03445">
    <property type="entry name" value="mycothiol_MshB"/>
    <property type="match status" value="1"/>
</dbReference>
<dbReference type="PANTHER" id="PTHR12993:SF26">
    <property type="entry name" value="1D-MYO-INOSITOL 2-ACETAMIDO-2-DEOXY-ALPHA-D-GLUCOPYRANOSIDE DEACETYLASE"/>
    <property type="match status" value="1"/>
</dbReference>
<dbReference type="SUPFAM" id="SSF102588">
    <property type="entry name" value="LmbE-like"/>
    <property type="match status" value="1"/>
</dbReference>
<evidence type="ECO:0000256" key="1">
    <source>
        <dbReference type="ARBA" id="ARBA00022723"/>
    </source>
</evidence>
<dbReference type="Gene3D" id="3.40.50.10320">
    <property type="entry name" value="LmbE-like"/>
    <property type="match status" value="1"/>
</dbReference>
<dbReference type="Pfam" id="PF02585">
    <property type="entry name" value="PIG-L"/>
    <property type="match status" value="1"/>
</dbReference>